<dbReference type="InterPro" id="IPR022551">
    <property type="entry name" value="BrxC"/>
</dbReference>
<dbReference type="SUPFAM" id="SSF52833">
    <property type="entry name" value="Thioredoxin-like"/>
    <property type="match status" value="1"/>
</dbReference>
<reference evidence="2" key="1">
    <citation type="journal article" date="2019" name="Int. J. Syst. Evol. Microbiol.">
        <title>The Global Catalogue of Microorganisms (GCM) 10K type strain sequencing project: providing services to taxonomists for standard genome sequencing and annotation.</title>
        <authorList>
            <consortium name="The Broad Institute Genomics Platform"/>
            <consortium name="The Broad Institute Genome Sequencing Center for Infectious Disease"/>
            <person name="Wu L."/>
            <person name="Ma J."/>
        </authorList>
    </citation>
    <scope>NUCLEOTIDE SEQUENCE [LARGE SCALE GENOMIC DNA]</scope>
    <source>
        <strain evidence="2">JCM 18287</strain>
    </source>
</reference>
<dbReference type="Gene3D" id="3.40.30.10">
    <property type="entry name" value="Glutaredoxin"/>
    <property type="match status" value="1"/>
</dbReference>
<protein>
    <submittedName>
        <fullName evidence="1">Bacillithiol system redox-active protein YtxJ</fullName>
    </submittedName>
</protein>
<dbReference type="RefSeq" id="WP_345167937.1">
    <property type="nucleotide sequence ID" value="NZ_BAABJK010000006.1"/>
</dbReference>
<evidence type="ECO:0000313" key="1">
    <source>
        <dbReference type="EMBL" id="GAA4970214.1"/>
    </source>
</evidence>
<dbReference type="NCBIfam" id="TIGR04019">
    <property type="entry name" value="B_thiol_YtxJ"/>
    <property type="match status" value="1"/>
</dbReference>
<accession>A0ABP9HGH6</accession>
<dbReference type="EMBL" id="BAABJK010000006">
    <property type="protein sequence ID" value="GAA4970214.1"/>
    <property type="molecule type" value="Genomic_DNA"/>
</dbReference>
<gene>
    <name evidence="1" type="primary">ytxJ</name>
    <name evidence="1" type="ORF">GCM10023315_20020</name>
</gene>
<proteinExistence type="predicted"/>
<sequence length="129" mass="14540">MGFFSKVFGGSGEAKEEKVLPWIALNDLKQLSEIESKSKTKTQVIFKHSTRCGISRMVMNQFIDAYSLTEKDLDLYYLDLLSNRDISNEIAAKFQVMHESPQLLVIKNGVVVAQDSHGAINSINLQQFI</sequence>
<dbReference type="InterPro" id="IPR036249">
    <property type="entry name" value="Thioredoxin-like_sf"/>
</dbReference>
<evidence type="ECO:0000313" key="2">
    <source>
        <dbReference type="Proteomes" id="UP001501692"/>
    </source>
</evidence>
<organism evidence="1 2">
    <name type="scientific">Algibacter aquimarinus</name>
    <dbReference type="NCBI Taxonomy" id="1136748"/>
    <lineage>
        <taxon>Bacteria</taxon>
        <taxon>Pseudomonadati</taxon>
        <taxon>Bacteroidota</taxon>
        <taxon>Flavobacteriia</taxon>
        <taxon>Flavobacteriales</taxon>
        <taxon>Flavobacteriaceae</taxon>
        <taxon>Algibacter</taxon>
    </lineage>
</organism>
<comment type="caution">
    <text evidence="1">The sequence shown here is derived from an EMBL/GenBank/DDBJ whole genome shotgun (WGS) entry which is preliminary data.</text>
</comment>
<dbReference type="Pfam" id="PF11009">
    <property type="entry name" value="BrxC"/>
    <property type="match status" value="1"/>
</dbReference>
<keyword evidence="2" id="KW-1185">Reference proteome</keyword>
<dbReference type="Proteomes" id="UP001501692">
    <property type="component" value="Unassembled WGS sequence"/>
</dbReference>
<name>A0ABP9HGH6_9FLAO</name>